<accession>A0A158R5M4</accession>
<keyword evidence="2" id="KW-1185">Reference proteome</keyword>
<dbReference type="SUPFAM" id="SSF53474">
    <property type="entry name" value="alpha/beta-Hydrolases"/>
    <property type="match status" value="1"/>
</dbReference>
<evidence type="ECO:0000313" key="2">
    <source>
        <dbReference type="Proteomes" id="UP000046393"/>
    </source>
</evidence>
<sequence length="295" mass="34186">MKIRPEARPDDITQMQQTKPQRFFNDSFARDVLYIAAAAAYADNPQPCLTNRLRGAYVIGKYKADCGPLPFQGFDYCYGFTAVSEFHRAVILSFRGAQNLAQFLMEDFQAVFEKKSPLFGGGKVARYFHDGFNSVWTKGMYRDLLFLRKRHPNYEIWITGHSLGGSMSAIAAHELVVNPLFAGCRIVTVTFSEPRTGDAEFVEAHNRLLNYTYRVVHKNDFMPHWPSNLIGYRQYKYEIFYDNDMKRGDGYRFCKESEDSSCSAKTILNLSPFDHFHYYKHNTIEFGRRGCKIRR</sequence>
<dbReference type="InterPro" id="IPR002921">
    <property type="entry name" value="Fungal_lipase-type"/>
</dbReference>
<feature type="domain" description="Fungal lipase-type" evidence="1">
    <location>
        <begin position="92"/>
        <end position="227"/>
    </location>
</feature>
<dbReference type="WBParaSite" id="SMUV_0000735401-mRNA-1">
    <property type="protein sequence ID" value="SMUV_0000735401-mRNA-1"/>
    <property type="gene ID" value="SMUV_0000735401"/>
</dbReference>
<dbReference type="InterPro" id="IPR029058">
    <property type="entry name" value="AB_hydrolase_fold"/>
</dbReference>
<dbReference type="GO" id="GO:0006629">
    <property type="term" value="P:lipid metabolic process"/>
    <property type="evidence" value="ECO:0007669"/>
    <property type="project" value="InterPro"/>
</dbReference>
<reference evidence="3" key="1">
    <citation type="submission" date="2016-04" db="UniProtKB">
        <authorList>
            <consortium name="WormBaseParasite"/>
        </authorList>
    </citation>
    <scope>IDENTIFICATION</scope>
</reference>
<dbReference type="PANTHER" id="PTHR45908">
    <property type="entry name" value="PROTEIN CBG11750-RELATED"/>
    <property type="match status" value="1"/>
</dbReference>
<proteinExistence type="predicted"/>
<dbReference type="STRING" id="451379.A0A158R5M4"/>
<dbReference type="CDD" id="cd00519">
    <property type="entry name" value="Lipase_3"/>
    <property type="match status" value="1"/>
</dbReference>
<name>A0A158R5M4_9BILA</name>
<dbReference type="Pfam" id="PF01764">
    <property type="entry name" value="Lipase_3"/>
    <property type="match status" value="1"/>
</dbReference>
<dbReference type="Gene3D" id="3.40.50.1820">
    <property type="entry name" value="alpha/beta hydrolase"/>
    <property type="match status" value="1"/>
</dbReference>
<organism evidence="2 3">
    <name type="scientific">Syphacia muris</name>
    <dbReference type="NCBI Taxonomy" id="451379"/>
    <lineage>
        <taxon>Eukaryota</taxon>
        <taxon>Metazoa</taxon>
        <taxon>Ecdysozoa</taxon>
        <taxon>Nematoda</taxon>
        <taxon>Chromadorea</taxon>
        <taxon>Rhabditida</taxon>
        <taxon>Spirurina</taxon>
        <taxon>Oxyuridomorpha</taxon>
        <taxon>Oxyuroidea</taxon>
        <taxon>Oxyuridae</taxon>
        <taxon>Syphacia</taxon>
    </lineage>
</organism>
<protein>
    <submittedName>
        <fullName evidence="3">Lipase_3 domain-containing protein</fullName>
    </submittedName>
</protein>
<dbReference type="AlphaFoldDB" id="A0A158R5M4"/>
<evidence type="ECO:0000259" key="1">
    <source>
        <dbReference type="Pfam" id="PF01764"/>
    </source>
</evidence>
<dbReference type="Proteomes" id="UP000046393">
    <property type="component" value="Unplaced"/>
</dbReference>
<evidence type="ECO:0000313" key="3">
    <source>
        <dbReference type="WBParaSite" id="SMUV_0000735401-mRNA-1"/>
    </source>
</evidence>